<dbReference type="InterPro" id="IPR002575">
    <property type="entry name" value="Aminoglycoside_PTrfase"/>
</dbReference>
<name>A0ABP5C2R1_9MICO</name>
<dbReference type="Gene3D" id="3.90.1200.10">
    <property type="match status" value="1"/>
</dbReference>
<evidence type="ECO:0000313" key="2">
    <source>
        <dbReference type="EMBL" id="GAA1956346.1"/>
    </source>
</evidence>
<proteinExistence type="predicted"/>
<gene>
    <name evidence="2" type="ORF">GCM10009776_18110</name>
</gene>
<dbReference type="Proteomes" id="UP001499933">
    <property type="component" value="Unassembled WGS sequence"/>
</dbReference>
<evidence type="ECO:0000313" key="3">
    <source>
        <dbReference type="Proteomes" id="UP001499933"/>
    </source>
</evidence>
<protein>
    <recommendedName>
        <fullName evidence="1">Aminoglycoside phosphotransferase domain-containing protein</fullName>
    </recommendedName>
</protein>
<evidence type="ECO:0000259" key="1">
    <source>
        <dbReference type="Pfam" id="PF01636"/>
    </source>
</evidence>
<dbReference type="Pfam" id="PF01636">
    <property type="entry name" value="APH"/>
    <property type="match status" value="1"/>
</dbReference>
<comment type="caution">
    <text evidence="2">The sequence shown here is derived from an EMBL/GenBank/DDBJ whole genome shotgun (WGS) entry which is preliminary data.</text>
</comment>
<dbReference type="InterPro" id="IPR011009">
    <property type="entry name" value="Kinase-like_dom_sf"/>
</dbReference>
<reference evidence="3" key="1">
    <citation type="journal article" date="2019" name="Int. J. Syst. Evol. Microbiol.">
        <title>The Global Catalogue of Microorganisms (GCM) 10K type strain sequencing project: providing services to taxonomists for standard genome sequencing and annotation.</title>
        <authorList>
            <consortium name="The Broad Institute Genomics Platform"/>
            <consortium name="The Broad Institute Genome Sequencing Center for Infectious Disease"/>
            <person name="Wu L."/>
            <person name="Ma J."/>
        </authorList>
    </citation>
    <scope>NUCLEOTIDE SEQUENCE [LARGE SCALE GENOMIC DNA]</scope>
    <source>
        <strain evidence="3">JCM 14901</strain>
    </source>
</reference>
<organism evidence="2 3">
    <name type="scientific">Microbacterium deminutum</name>
    <dbReference type="NCBI Taxonomy" id="344164"/>
    <lineage>
        <taxon>Bacteria</taxon>
        <taxon>Bacillati</taxon>
        <taxon>Actinomycetota</taxon>
        <taxon>Actinomycetes</taxon>
        <taxon>Micrococcales</taxon>
        <taxon>Microbacteriaceae</taxon>
        <taxon>Microbacterium</taxon>
    </lineage>
</organism>
<accession>A0ABP5C2R1</accession>
<sequence length="248" mass="26794">MHLPGGSGGVWYADDPVAGPVVHRPSGPWTPAVHALLEFLAVDGLDGIPHVVGFDEEGREILTHLPGRTIAVDDEVAPDGVVRDAAAWLRRYHDVVRDYDPGPQVWRQAVSALAPGQVICHNDTGAYNWIVHDSRFAGMIDWDQAGPGHPLDDLAFLCWSGVPLFREVPPTDAARRVSLAADAYGGVAASALLDAVTDRMARASARIEVGIRRADPGMLALRERGEPERTRGRVSAFTQRLPAIRDAL</sequence>
<dbReference type="EMBL" id="BAAAOG010000002">
    <property type="protein sequence ID" value="GAA1956346.1"/>
    <property type="molecule type" value="Genomic_DNA"/>
</dbReference>
<dbReference type="SUPFAM" id="SSF56112">
    <property type="entry name" value="Protein kinase-like (PK-like)"/>
    <property type="match status" value="1"/>
</dbReference>
<feature type="domain" description="Aminoglycoside phosphotransferase" evidence="1">
    <location>
        <begin position="107"/>
        <end position="162"/>
    </location>
</feature>
<keyword evidence="3" id="KW-1185">Reference proteome</keyword>